<dbReference type="EMBL" id="QYAD01000001">
    <property type="protein sequence ID" value="MBL3689079.1"/>
    <property type="molecule type" value="Genomic_DNA"/>
</dbReference>
<dbReference type="PROSITE" id="PS50943">
    <property type="entry name" value="HTH_CROC1"/>
    <property type="match status" value="1"/>
</dbReference>
<dbReference type="PANTHER" id="PTHR46797">
    <property type="entry name" value="HTH-TYPE TRANSCRIPTIONAL REGULATOR"/>
    <property type="match status" value="1"/>
</dbReference>
<dbReference type="PANTHER" id="PTHR46797:SF1">
    <property type="entry name" value="METHYLPHOSPHONATE SYNTHASE"/>
    <property type="match status" value="1"/>
</dbReference>
<dbReference type="InterPro" id="IPR050807">
    <property type="entry name" value="TransReg_Diox_bact_type"/>
</dbReference>
<keyword evidence="4" id="KW-1185">Reference proteome</keyword>
<keyword evidence="1" id="KW-0238">DNA-binding</keyword>
<dbReference type="SUPFAM" id="SSF51182">
    <property type="entry name" value="RmlC-like cupins"/>
    <property type="match status" value="1"/>
</dbReference>
<feature type="domain" description="HTH cro/C1-type" evidence="2">
    <location>
        <begin position="6"/>
        <end position="60"/>
    </location>
</feature>
<dbReference type="CDD" id="cd00093">
    <property type="entry name" value="HTH_XRE"/>
    <property type="match status" value="1"/>
</dbReference>
<dbReference type="Gene3D" id="2.60.120.10">
    <property type="entry name" value="Jelly Rolls"/>
    <property type="match status" value="1"/>
</dbReference>
<evidence type="ECO:0000313" key="4">
    <source>
        <dbReference type="Proteomes" id="UP001646141"/>
    </source>
</evidence>
<evidence type="ECO:0000313" key="3">
    <source>
        <dbReference type="EMBL" id="MBL3689079.1"/>
    </source>
</evidence>
<evidence type="ECO:0000256" key="1">
    <source>
        <dbReference type="ARBA" id="ARBA00023125"/>
    </source>
</evidence>
<comment type="caution">
    <text evidence="3">The sequence shown here is derived from an EMBL/GenBank/DDBJ whole genome shotgun (WGS) entry which is preliminary data.</text>
</comment>
<accession>A0ABS1SM54</accession>
<dbReference type="InterPro" id="IPR010982">
    <property type="entry name" value="Lambda_DNA-bd_dom_sf"/>
</dbReference>
<dbReference type="InterPro" id="IPR014710">
    <property type="entry name" value="RmlC-like_jellyroll"/>
</dbReference>
<dbReference type="Proteomes" id="UP001646141">
    <property type="component" value="Unassembled WGS sequence"/>
</dbReference>
<protein>
    <submittedName>
        <fullName evidence="3">XRE family transcriptional regulator</fullName>
    </submittedName>
</protein>
<name>A0ABS1SM54_9MICO</name>
<dbReference type="SMART" id="SM00530">
    <property type="entry name" value="HTH_XRE"/>
    <property type="match status" value="1"/>
</dbReference>
<dbReference type="SUPFAM" id="SSF47413">
    <property type="entry name" value="lambda repressor-like DNA-binding domains"/>
    <property type="match status" value="1"/>
</dbReference>
<evidence type="ECO:0000259" key="2">
    <source>
        <dbReference type="PROSITE" id="PS50943"/>
    </source>
</evidence>
<organism evidence="3 4">
    <name type="scientific">Leucobacter chromiireducens subsp. chromiireducens</name>
    <dbReference type="NCBI Taxonomy" id="660067"/>
    <lineage>
        <taxon>Bacteria</taxon>
        <taxon>Bacillati</taxon>
        <taxon>Actinomycetota</taxon>
        <taxon>Actinomycetes</taxon>
        <taxon>Micrococcales</taxon>
        <taxon>Microbacteriaceae</taxon>
        <taxon>Leucobacter</taxon>
    </lineage>
</organism>
<dbReference type="Pfam" id="PF07883">
    <property type="entry name" value="Cupin_2"/>
    <property type="match status" value="1"/>
</dbReference>
<dbReference type="InterPro" id="IPR013096">
    <property type="entry name" value="Cupin_2"/>
</dbReference>
<reference evidence="3 4" key="1">
    <citation type="submission" date="2018-09" db="EMBL/GenBank/DDBJ databases">
        <title>Comparative genomics of Leucobacter spp.</title>
        <authorList>
            <person name="Reis A.C."/>
            <person name="Kolvenbach B.A."/>
            <person name="Corvini P.F.X."/>
            <person name="Nunes O.C."/>
        </authorList>
    </citation>
    <scope>NUCLEOTIDE SEQUENCE [LARGE SCALE GENOMIC DNA]</scope>
    <source>
        <strain evidence="3 4">L-1</strain>
    </source>
</reference>
<dbReference type="Pfam" id="PF01381">
    <property type="entry name" value="HTH_3"/>
    <property type="match status" value="1"/>
</dbReference>
<gene>
    <name evidence="3" type="ORF">D3226_03780</name>
</gene>
<proteinExistence type="predicted"/>
<dbReference type="Gene3D" id="1.10.260.40">
    <property type="entry name" value="lambda repressor-like DNA-binding domains"/>
    <property type="match status" value="1"/>
</dbReference>
<dbReference type="CDD" id="cd02209">
    <property type="entry name" value="cupin_XRE_C"/>
    <property type="match status" value="1"/>
</dbReference>
<dbReference type="InterPro" id="IPR011051">
    <property type="entry name" value="RmlC_Cupin_sf"/>
</dbReference>
<sequence>MLGERIRRRRQELGLSAQQLARAAELSPAQVSQIEHGKTDPSLKTLRRIARALSTPLFDLFAERGDAAVRVVRESDRMIVRSPHGGLSYSRVSPGSGQLEVLAGHLEPGAASSDEPWSHPPSEECVLVSAGILTLEVDGELFELAAGDSATFASVHPHRFLNHTNSSVFFTISVTPPSY</sequence>
<dbReference type="InterPro" id="IPR001387">
    <property type="entry name" value="Cro/C1-type_HTH"/>
</dbReference>